<protein>
    <submittedName>
        <fullName evidence="1">Uncharacterized protein</fullName>
    </submittedName>
</protein>
<accession>Q21P74</accession>
<proteinExistence type="predicted"/>
<dbReference type="GO" id="GO:0008237">
    <property type="term" value="F:metallopeptidase activity"/>
    <property type="evidence" value="ECO:0007669"/>
    <property type="project" value="InterPro"/>
</dbReference>
<sequence length="727" mass="81433">MPLAKRYIPLLFIIGLLGCSGDSANKTKTTTVSSAPFITVIYYLDGIETARLPPYDINQQESKTLIKYTQNLDFYLQETTGCAGQQSSDKKAFLVTSIKSCELHVYSTTACPYTMIEFHTDNSVLTKQETNRCSSPVEKQIPANWQAFAKNCGDTTIGDSIKVRSLPISGFCTIELVENGFDRQFTIDTSFNSATIDWQYFQADAQYEIYIGTDLSEESSDAQVLQDWDRKIVSVSNLRLDNLENKNYEIAFRTLYTNGLTSPLERVGAIQPTFQSTRNFHFENTQPDELLFAVLAEPNIELIPGESRWIPFVLSAGSANRIESLEWSQAAGPTVQISPSSDGLNITAQEDYGEVIIQGTAQDSLDRSITRTLTLSVIDTPFPKAKLLRGRHDGKGVDLVIAGEAYTASMQDELLEDAQLVDKYAFDDFEEIATHSSLWNVWLIESISETNILRNNKNELFLASDLSEACTSPFSYCPNVQAAYNQMTAAVPHADTGYVQLNLQYIIGVAKYLGDFGITYTSSTSKISVHELGHSHAWLKDEYASPEGISGYGINVSSHCFPPNLSWLHWIDDINSIAGEHRDPINDDEVGCFPKVNGGYNAYTPSRNSIMNSGRRFGPVNRERWVLYTWAKARSHFNPQQHTITIGNKEYIALTIAPPSPALLWSNTWYKNGAEMTHSKHNYVYIYQADTQNEYSVKATDSTDAIRLDEDGFSRFYYTWPSSDSLQ</sequence>
<evidence type="ECO:0000313" key="1">
    <source>
        <dbReference type="EMBL" id="ABD79505.1"/>
    </source>
</evidence>
<dbReference type="STRING" id="203122.Sde_0241"/>
<dbReference type="RefSeq" id="WP_011466729.1">
    <property type="nucleotide sequence ID" value="NC_007912.1"/>
</dbReference>
<organism evidence="1 2">
    <name type="scientific">Saccharophagus degradans (strain 2-40 / ATCC 43961 / DSM 17024)</name>
    <dbReference type="NCBI Taxonomy" id="203122"/>
    <lineage>
        <taxon>Bacteria</taxon>
        <taxon>Pseudomonadati</taxon>
        <taxon>Pseudomonadota</taxon>
        <taxon>Gammaproteobacteria</taxon>
        <taxon>Cellvibrionales</taxon>
        <taxon>Cellvibrionaceae</taxon>
        <taxon>Saccharophagus</taxon>
    </lineage>
</organism>
<keyword evidence="2" id="KW-1185">Reference proteome</keyword>
<dbReference type="Proteomes" id="UP000001947">
    <property type="component" value="Chromosome"/>
</dbReference>
<gene>
    <name evidence="1" type="ordered locus">Sde_0241</name>
</gene>
<dbReference type="AlphaFoldDB" id="Q21P74"/>
<dbReference type="GeneID" id="98611946"/>
<dbReference type="Gene3D" id="3.40.390.10">
    <property type="entry name" value="Collagenase (Catalytic Domain)"/>
    <property type="match status" value="1"/>
</dbReference>
<name>Q21P74_SACD2</name>
<dbReference type="HOGENOM" id="CLU_380765_0_0_6"/>
<evidence type="ECO:0000313" key="2">
    <source>
        <dbReference type="Proteomes" id="UP000001947"/>
    </source>
</evidence>
<dbReference type="PROSITE" id="PS51257">
    <property type="entry name" value="PROKAR_LIPOPROTEIN"/>
    <property type="match status" value="1"/>
</dbReference>
<dbReference type="InterPro" id="IPR024079">
    <property type="entry name" value="MetalloPept_cat_dom_sf"/>
</dbReference>
<reference evidence="1 2" key="1">
    <citation type="journal article" date="2008" name="PLoS Genet.">
        <title>Complete genome sequence of the complex carbohydrate-degrading marine bacterium, Saccharophagus degradans strain 2-40 T.</title>
        <authorList>
            <person name="Weiner R.M."/>
            <person name="Taylor L.E.II."/>
            <person name="Henrissat B."/>
            <person name="Hauser L."/>
            <person name="Land M."/>
            <person name="Coutinho P.M."/>
            <person name="Rancurel C."/>
            <person name="Saunders E.H."/>
            <person name="Longmire A.G."/>
            <person name="Zhang H."/>
            <person name="Bayer E.A."/>
            <person name="Gilbert H.J."/>
            <person name="Larimer F."/>
            <person name="Zhulin I.B."/>
            <person name="Ekborg N.A."/>
            <person name="Lamed R."/>
            <person name="Richardson P.M."/>
            <person name="Borovok I."/>
            <person name="Hutcheson S."/>
        </authorList>
    </citation>
    <scope>NUCLEOTIDE SEQUENCE [LARGE SCALE GENOMIC DNA]</scope>
    <source>
        <strain evidence="2">2-40 / ATCC 43961 / DSM 17024</strain>
    </source>
</reference>
<dbReference type="KEGG" id="sde:Sde_0241"/>
<dbReference type="EMBL" id="CP000282">
    <property type="protein sequence ID" value="ABD79505.1"/>
    <property type="molecule type" value="Genomic_DNA"/>
</dbReference>
<dbReference type="OrthoDB" id="9143597at2"/>